<gene>
    <name evidence="1" type="ORF">Q4F19_02450</name>
</gene>
<evidence type="ECO:0000313" key="2">
    <source>
        <dbReference type="Proteomes" id="UP001169764"/>
    </source>
</evidence>
<evidence type="ECO:0000313" key="1">
    <source>
        <dbReference type="EMBL" id="MDO6413234.1"/>
    </source>
</evidence>
<dbReference type="EMBL" id="JAUOTP010000001">
    <property type="protein sequence ID" value="MDO6413234.1"/>
    <property type="molecule type" value="Genomic_DNA"/>
</dbReference>
<organism evidence="1 2">
    <name type="scientific">Sphingomonas natans</name>
    <dbReference type="NCBI Taxonomy" id="3063330"/>
    <lineage>
        <taxon>Bacteria</taxon>
        <taxon>Pseudomonadati</taxon>
        <taxon>Pseudomonadota</taxon>
        <taxon>Alphaproteobacteria</taxon>
        <taxon>Sphingomonadales</taxon>
        <taxon>Sphingomonadaceae</taxon>
        <taxon>Sphingomonas</taxon>
    </lineage>
</organism>
<comment type="caution">
    <text evidence="1">The sequence shown here is derived from an EMBL/GenBank/DDBJ whole genome shotgun (WGS) entry which is preliminary data.</text>
</comment>
<name>A0ABT8Y676_9SPHN</name>
<dbReference type="Proteomes" id="UP001169764">
    <property type="component" value="Unassembled WGS sequence"/>
</dbReference>
<sequence length="449" mass="48236">MTAPDPALPSRHSNRRLLALAAGGAILLLALLAALRLGMPAPLAASDSVDLQARRFVELALAFGKTDSKEVDSYFGPDALLPKEGQPAPTLDALQRDLAALAGEISAEPGPPSPRRTRLASRVVHLQALIESIRTPHALSFDEEAKRIYGIDPVPVDAAAMAQAKAALGRLLPGPGLLATRVDAFRARYVIPEAKREAVFSRALGECRRRTRAHWKLPATERLDVEWTSAAEAAWHRYRGGYHSVLQVNPQAVAFLGSALDIACHEGYPGHHAQFVMQDLAARPAGLPIEDRVVILRSPETMFREGAANYGVDLAFPPGERLAFERDVLFPLAGFRPAEAARFEQVRALIDALSPATAPILRDYRDGRLSADAAAAALQRDALVSSPQALLGFVDALGAYALGYTVARDWVAARVAREAGGGDRWPVLGRYVAAAGMPPLRSDKPKDLP</sequence>
<accession>A0ABT8Y676</accession>
<evidence type="ECO:0008006" key="3">
    <source>
        <dbReference type="Google" id="ProtNLM"/>
    </source>
</evidence>
<keyword evidence="2" id="KW-1185">Reference proteome</keyword>
<proteinExistence type="predicted"/>
<dbReference type="RefSeq" id="WP_303539547.1">
    <property type="nucleotide sequence ID" value="NZ_JAUOTP010000001.1"/>
</dbReference>
<protein>
    <recommendedName>
        <fullName evidence="3">DUF885 domain-containing protein</fullName>
    </recommendedName>
</protein>
<reference evidence="1" key="1">
    <citation type="submission" date="2023-07" db="EMBL/GenBank/DDBJ databases">
        <authorList>
            <person name="Kim M."/>
        </authorList>
    </citation>
    <scope>NUCLEOTIDE SEQUENCE</scope>
    <source>
        <strain evidence="1">BIUV-7</strain>
    </source>
</reference>